<dbReference type="PANTHER" id="PTHR43540:SF1">
    <property type="entry name" value="ISOCHORISMATASE HYDROLASE"/>
    <property type="match status" value="1"/>
</dbReference>
<accession>A0A1X6ZYT8</accession>
<dbReference type="SUPFAM" id="SSF52499">
    <property type="entry name" value="Isochorismatase-like hydrolases"/>
    <property type="match status" value="1"/>
</dbReference>
<keyword evidence="4" id="KW-1185">Reference proteome</keyword>
<dbReference type="EMBL" id="FWFP01000009">
    <property type="protein sequence ID" value="SLN63805.1"/>
    <property type="molecule type" value="Genomic_DNA"/>
</dbReference>
<dbReference type="InterPro" id="IPR036380">
    <property type="entry name" value="Isochorismatase-like_sf"/>
</dbReference>
<name>A0A1X6ZYT8_9RHOB</name>
<evidence type="ECO:0000256" key="1">
    <source>
        <dbReference type="ARBA" id="ARBA00022801"/>
    </source>
</evidence>
<organism evidence="3 4">
    <name type="scientific">Ruegeria meonggei</name>
    <dbReference type="NCBI Taxonomy" id="1446476"/>
    <lineage>
        <taxon>Bacteria</taxon>
        <taxon>Pseudomonadati</taxon>
        <taxon>Pseudomonadota</taxon>
        <taxon>Alphaproteobacteria</taxon>
        <taxon>Rhodobacterales</taxon>
        <taxon>Roseobacteraceae</taxon>
        <taxon>Ruegeria</taxon>
    </lineage>
</organism>
<feature type="domain" description="Isochorismatase-like" evidence="2">
    <location>
        <begin position="3"/>
        <end position="176"/>
    </location>
</feature>
<evidence type="ECO:0000313" key="3">
    <source>
        <dbReference type="EMBL" id="SLN63805.1"/>
    </source>
</evidence>
<dbReference type="EC" id="3.-.-.-" evidence="3"/>
<evidence type="ECO:0000259" key="2">
    <source>
        <dbReference type="Pfam" id="PF00857"/>
    </source>
</evidence>
<dbReference type="InterPro" id="IPR050272">
    <property type="entry name" value="Isochorismatase-like_hydrls"/>
</dbReference>
<dbReference type="InterPro" id="IPR000868">
    <property type="entry name" value="Isochorismatase-like_dom"/>
</dbReference>
<dbReference type="PANTHER" id="PTHR43540">
    <property type="entry name" value="PEROXYUREIDOACRYLATE/UREIDOACRYLATE AMIDOHYDROLASE-RELATED"/>
    <property type="match status" value="1"/>
</dbReference>
<dbReference type="Proteomes" id="UP000193778">
    <property type="component" value="Unassembled WGS sequence"/>
</dbReference>
<dbReference type="OrthoDB" id="9794942at2"/>
<protein>
    <submittedName>
        <fullName evidence="3">Isochorismatase family protein YecD</fullName>
        <ecNumber evidence="3">3.-.-.-</ecNumber>
    </submittedName>
</protein>
<dbReference type="Pfam" id="PF00857">
    <property type="entry name" value="Isochorismatase"/>
    <property type="match status" value="1"/>
</dbReference>
<dbReference type="Gene3D" id="3.40.50.850">
    <property type="entry name" value="Isochorismatase-like"/>
    <property type="match status" value="1"/>
</dbReference>
<dbReference type="RefSeq" id="WP_085823657.1">
    <property type="nucleotide sequence ID" value="NZ_FWFP01000009.1"/>
</dbReference>
<dbReference type="AlphaFoldDB" id="A0A1X6ZYT8"/>
<dbReference type="GO" id="GO:0016787">
    <property type="term" value="F:hydrolase activity"/>
    <property type="evidence" value="ECO:0007669"/>
    <property type="project" value="UniProtKB-KW"/>
</dbReference>
<gene>
    <name evidence="3" type="primary">yecD_2</name>
    <name evidence="3" type="ORF">RUM8411_03170</name>
</gene>
<sequence length="183" mass="19122">MKTALLVIDVQMALAHEDAAGAERSCPEASENIARLLSQFRGSGDKIIHVHHHGTDADDPFHPDVPGAAVQPFAAPQNDEQVIIKHVSSAFGGTTLLSDLRAAGIERVIICGATANHCAESAARSASSLGFDMVYASDAVWAYNSTGPDGVTHTAEQIHSVTLANLHGEFGTVQSTDEILAAA</sequence>
<proteinExistence type="predicted"/>
<evidence type="ECO:0000313" key="4">
    <source>
        <dbReference type="Proteomes" id="UP000193778"/>
    </source>
</evidence>
<reference evidence="4" key="1">
    <citation type="submission" date="2017-03" db="EMBL/GenBank/DDBJ databases">
        <authorList>
            <person name="Rodrigo-Torres L."/>
            <person name="Arahal R.D."/>
            <person name="Lucena T."/>
        </authorList>
    </citation>
    <scope>NUCLEOTIDE SEQUENCE [LARGE SCALE GENOMIC DNA]</scope>
    <source>
        <strain evidence="4">CECT 8411</strain>
    </source>
</reference>
<keyword evidence="1 3" id="KW-0378">Hydrolase</keyword>